<dbReference type="Proteomes" id="UP001519363">
    <property type="component" value="Unassembled WGS sequence"/>
</dbReference>
<proteinExistence type="predicted"/>
<protein>
    <recommendedName>
        <fullName evidence="1">Elongation factor G-binding protein C-terminal treble-clef zinc-finger domain-containing protein</fullName>
    </recommendedName>
</protein>
<reference evidence="2 3" key="1">
    <citation type="submission" date="2021-03" db="EMBL/GenBank/DDBJ databases">
        <title>Sequencing the genomes of 1000 actinobacteria strains.</title>
        <authorList>
            <person name="Klenk H.-P."/>
        </authorList>
    </citation>
    <scope>NUCLEOTIDE SEQUENCE [LARGE SCALE GENOMIC DNA]</scope>
    <source>
        <strain evidence="2 3">DSM 44580</strain>
    </source>
</reference>
<dbReference type="RefSeq" id="WP_086784403.1">
    <property type="nucleotide sequence ID" value="NZ_JAGIOO010000001.1"/>
</dbReference>
<dbReference type="InterPro" id="IPR032330">
    <property type="entry name" value="EF-G-binding_C"/>
</dbReference>
<comment type="caution">
    <text evidence="2">The sequence shown here is derived from an EMBL/GenBank/DDBJ whole genome shotgun (WGS) entry which is preliminary data.</text>
</comment>
<name>A0ABS5ARV5_9PSEU</name>
<evidence type="ECO:0000259" key="1">
    <source>
        <dbReference type="Pfam" id="PF16571"/>
    </source>
</evidence>
<gene>
    <name evidence="2" type="ORF">JOF53_008189</name>
</gene>
<evidence type="ECO:0000313" key="2">
    <source>
        <dbReference type="EMBL" id="MBP2479317.1"/>
    </source>
</evidence>
<feature type="domain" description="Elongation factor G-binding protein C-terminal treble-clef zinc-finger" evidence="1">
    <location>
        <begin position="9"/>
        <end position="158"/>
    </location>
</feature>
<dbReference type="Pfam" id="PF16571">
    <property type="entry name" value="FBP_C"/>
    <property type="match status" value="1"/>
</dbReference>
<evidence type="ECO:0000313" key="3">
    <source>
        <dbReference type="Proteomes" id="UP001519363"/>
    </source>
</evidence>
<organism evidence="2 3">
    <name type="scientific">Crossiella equi</name>
    <dbReference type="NCBI Taxonomy" id="130796"/>
    <lineage>
        <taxon>Bacteria</taxon>
        <taxon>Bacillati</taxon>
        <taxon>Actinomycetota</taxon>
        <taxon>Actinomycetes</taxon>
        <taxon>Pseudonocardiales</taxon>
        <taxon>Pseudonocardiaceae</taxon>
        <taxon>Crossiella</taxon>
    </lineage>
</organism>
<dbReference type="EMBL" id="JAGIOO010000001">
    <property type="protein sequence ID" value="MBP2479317.1"/>
    <property type="molecule type" value="Genomic_DNA"/>
</dbReference>
<accession>A0ABS5ARV5</accession>
<keyword evidence="3" id="KW-1185">Reference proteome</keyword>
<sequence>MEPLAENTIRSSFANCSKGEAKRLALPGKLTELDWAGLDFLGWRDPKAAGNGYLVFPRRGEVVGISLQITPGKLKQSMCAVCLTTHGAGDVALFSARRAGAAGKNGNTVGTYLCADLSCSLYVRGKLKPSVPNPKESLTTEERAERMLANLNRFADEVLAG</sequence>